<accession>A0A397SEL8</accession>
<keyword evidence="2" id="KW-1185">Reference proteome</keyword>
<gene>
    <name evidence="1" type="ORF">C1645_837952</name>
</gene>
<name>A0A397SEL8_9GLOM</name>
<proteinExistence type="predicted"/>
<dbReference type="EMBL" id="QKYT01000885">
    <property type="protein sequence ID" value="RIA80854.1"/>
    <property type="molecule type" value="Genomic_DNA"/>
</dbReference>
<dbReference type="OrthoDB" id="2441256at2759"/>
<evidence type="ECO:0000313" key="2">
    <source>
        <dbReference type="Proteomes" id="UP000265703"/>
    </source>
</evidence>
<dbReference type="AlphaFoldDB" id="A0A397SEL8"/>
<reference evidence="1 2" key="1">
    <citation type="submission" date="2018-06" db="EMBL/GenBank/DDBJ databases">
        <title>Comparative genomics reveals the genomic features of Rhizophagus irregularis, R. cerebriforme, R. diaphanum and Gigaspora rosea, and their symbiotic lifestyle signature.</title>
        <authorList>
            <person name="Morin E."/>
            <person name="San Clemente H."/>
            <person name="Chen E.C.H."/>
            <person name="De La Providencia I."/>
            <person name="Hainaut M."/>
            <person name="Kuo A."/>
            <person name="Kohler A."/>
            <person name="Murat C."/>
            <person name="Tang N."/>
            <person name="Roy S."/>
            <person name="Loubradou J."/>
            <person name="Henrissat B."/>
            <person name="Grigoriev I.V."/>
            <person name="Corradi N."/>
            <person name="Roux C."/>
            <person name="Martin F.M."/>
        </authorList>
    </citation>
    <scope>NUCLEOTIDE SEQUENCE [LARGE SCALE GENOMIC DNA]</scope>
    <source>
        <strain evidence="1 2">DAOM 227022</strain>
    </source>
</reference>
<organism evidence="1 2">
    <name type="scientific">Glomus cerebriforme</name>
    <dbReference type="NCBI Taxonomy" id="658196"/>
    <lineage>
        <taxon>Eukaryota</taxon>
        <taxon>Fungi</taxon>
        <taxon>Fungi incertae sedis</taxon>
        <taxon>Mucoromycota</taxon>
        <taxon>Glomeromycotina</taxon>
        <taxon>Glomeromycetes</taxon>
        <taxon>Glomerales</taxon>
        <taxon>Glomeraceae</taxon>
        <taxon>Glomus</taxon>
    </lineage>
</organism>
<sequence length="150" mass="17137">MIFQQTINELLDFRKINNELIYKKDFDADTIKRAILSKLNPGCLGPSPDIDFSMEDHSFLDIIADEAIYQRYGLLSFASRLGVQFLDKFEMAVDYCSTARVLDLIWVAVGTAIIIYITNKGMKTSEIMDDNNDKDICLKVYKFSKKNGLT</sequence>
<evidence type="ECO:0000313" key="1">
    <source>
        <dbReference type="EMBL" id="RIA80854.1"/>
    </source>
</evidence>
<dbReference type="Proteomes" id="UP000265703">
    <property type="component" value="Unassembled WGS sequence"/>
</dbReference>
<protein>
    <submittedName>
        <fullName evidence="1">Uncharacterized protein</fullName>
    </submittedName>
</protein>
<comment type="caution">
    <text evidence="1">The sequence shown here is derived from an EMBL/GenBank/DDBJ whole genome shotgun (WGS) entry which is preliminary data.</text>
</comment>